<dbReference type="SUPFAM" id="SSF47413">
    <property type="entry name" value="lambda repressor-like DNA-binding domains"/>
    <property type="match status" value="1"/>
</dbReference>
<dbReference type="Pfam" id="PF01381">
    <property type="entry name" value="HTH_3"/>
    <property type="match status" value="1"/>
</dbReference>
<organism evidence="2">
    <name type="scientific">marine sediment metagenome</name>
    <dbReference type="NCBI Taxonomy" id="412755"/>
    <lineage>
        <taxon>unclassified sequences</taxon>
        <taxon>metagenomes</taxon>
        <taxon>ecological metagenomes</taxon>
    </lineage>
</organism>
<evidence type="ECO:0000313" key="2">
    <source>
        <dbReference type="EMBL" id="KKN76975.1"/>
    </source>
</evidence>
<dbReference type="InterPro" id="IPR001387">
    <property type="entry name" value="Cro/C1-type_HTH"/>
</dbReference>
<reference evidence="2" key="1">
    <citation type="journal article" date="2015" name="Nature">
        <title>Complex archaea that bridge the gap between prokaryotes and eukaryotes.</title>
        <authorList>
            <person name="Spang A."/>
            <person name="Saw J.H."/>
            <person name="Jorgensen S.L."/>
            <person name="Zaremba-Niedzwiedzka K."/>
            <person name="Martijn J."/>
            <person name="Lind A.E."/>
            <person name="van Eijk R."/>
            <person name="Schleper C."/>
            <person name="Guy L."/>
            <person name="Ettema T.J."/>
        </authorList>
    </citation>
    <scope>NUCLEOTIDE SEQUENCE</scope>
</reference>
<dbReference type="InterPro" id="IPR010982">
    <property type="entry name" value="Lambda_DNA-bd_dom_sf"/>
</dbReference>
<protein>
    <recommendedName>
        <fullName evidence="1">HTH cro/C1-type domain-containing protein</fullName>
    </recommendedName>
</protein>
<accession>A0A0F9T6Y1</accession>
<evidence type="ECO:0000259" key="1">
    <source>
        <dbReference type="PROSITE" id="PS50943"/>
    </source>
</evidence>
<name>A0A0F9T6Y1_9ZZZZ</name>
<feature type="domain" description="HTH cro/C1-type" evidence="1">
    <location>
        <begin position="4"/>
        <end position="58"/>
    </location>
</feature>
<dbReference type="EMBL" id="LAZR01000286">
    <property type="protein sequence ID" value="KKN76975.1"/>
    <property type="molecule type" value="Genomic_DNA"/>
</dbReference>
<proteinExistence type="predicted"/>
<dbReference type="SMART" id="SM00530">
    <property type="entry name" value="HTH_XRE"/>
    <property type="match status" value="1"/>
</dbReference>
<dbReference type="CDD" id="cd00093">
    <property type="entry name" value="HTH_XRE"/>
    <property type="match status" value="1"/>
</dbReference>
<dbReference type="PROSITE" id="PS50943">
    <property type="entry name" value="HTH_CROC1"/>
    <property type="match status" value="1"/>
</dbReference>
<gene>
    <name evidence="2" type="ORF">LCGC14_0364670</name>
</gene>
<dbReference type="Gene3D" id="1.10.260.40">
    <property type="entry name" value="lambda repressor-like DNA-binding domains"/>
    <property type="match status" value="1"/>
</dbReference>
<comment type="caution">
    <text evidence="2">The sequence shown here is derived from an EMBL/GenBank/DDBJ whole genome shotgun (WGS) entry which is preliminary data.</text>
</comment>
<sequence>MDKLIKILAKQGRSRRWLADKIGMHEVTLSKILNGKNPLTSEIKKKIANALDIPIDILF</sequence>
<dbReference type="AlphaFoldDB" id="A0A0F9T6Y1"/>
<dbReference type="GO" id="GO:0003677">
    <property type="term" value="F:DNA binding"/>
    <property type="evidence" value="ECO:0007669"/>
    <property type="project" value="InterPro"/>
</dbReference>